<name>A0A0N9I066_9PSEU</name>
<evidence type="ECO:0000256" key="6">
    <source>
        <dbReference type="ARBA" id="ARBA00022989"/>
    </source>
</evidence>
<feature type="transmembrane region" description="Helical" evidence="8">
    <location>
        <begin position="36"/>
        <end position="56"/>
    </location>
</feature>
<keyword evidence="3" id="KW-0813">Transport</keyword>
<organism evidence="9 10">
    <name type="scientific">Kibdelosporangium phytohabitans</name>
    <dbReference type="NCBI Taxonomy" id="860235"/>
    <lineage>
        <taxon>Bacteria</taxon>
        <taxon>Bacillati</taxon>
        <taxon>Actinomycetota</taxon>
        <taxon>Actinomycetes</taxon>
        <taxon>Pseudonocardiales</taxon>
        <taxon>Pseudonocardiaceae</taxon>
        <taxon>Kibdelosporangium</taxon>
    </lineage>
</organism>
<reference evidence="9 10" key="1">
    <citation type="submission" date="2015-07" db="EMBL/GenBank/DDBJ databases">
        <title>Genome sequencing of Kibdelosporangium phytohabitans.</title>
        <authorList>
            <person name="Qin S."/>
            <person name="Xing K."/>
        </authorList>
    </citation>
    <scope>NUCLEOTIDE SEQUENCE [LARGE SCALE GENOMIC DNA]</scope>
    <source>
        <strain evidence="9 10">KLBMP1111</strain>
    </source>
</reference>
<dbReference type="GO" id="GO:0005886">
    <property type="term" value="C:plasma membrane"/>
    <property type="evidence" value="ECO:0007669"/>
    <property type="project" value="UniProtKB-SubCell"/>
</dbReference>
<keyword evidence="4" id="KW-1003">Cell membrane</keyword>
<evidence type="ECO:0000256" key="1">
    <source>
        <dbReference type="ARBA" id="ARBA00004651"/>
    </source>
</evidence>
<dbReference type="PANTHER" id="PTHR36838:SF3">
    <property type="entry name" value="TRANSPORTER AUXIN EFFLUX CARRIER EC FAMILY"/>
    <property type="match status" value="1"/>
</dbReference>
<dbReference type="InterPro" id="IPR038770">
    <property type="entry name" value="Na+/solute_symporter_sf"/>
</dbReference>
<evidence type="ECO:0000256" key="7">
    <source>
        <dbReference type="ARBA" id="ARBA00023136"/>
    </source>
</evidence>
<dbReference type="Proteomes" id="UP000063699">
    <property type="component" value="Chromosome"/>
</dbReference>
<evidence type="ECO:0000313" key="9">
    <source>
        <dbReference type="EMBL" id="ALG09214.1"/>
    </source>
</evidence>
<dbReference type="GO" id="GO:0055085">
    <property type="term" value="P:transmembrane transport"/>
    <property type="evidence" value="ECO:0007669"/>
    <property type="project" value="InterPro"/>
</dbReference>
<feature type="transmembrane region" description="Helical" evidence="8">
    <location>
        <begin position="202"/>
        <end position="224"/>
    </location>
</feature>
<keyword evidence="5 8" id="KW-0812">Transmembrane</keyword>
<comment type="similarity">
    <text evidence="2">Belongs to the auxin efflux carrier (TC 2.A.69) family.</text>
</comment>
<dbReference type="OrthoDB" id="5405318at2"/>
<gene>
    <name evidence="9" type="ORF">AOZ06_21925</name>
</gene>
<dbReference type="InterPro" id="IPR004776">
    <property type="entry name" value="Mem_transp_PIN-like"/>
</dbReference>
<dbReference type="EMBL" id="CP012752">
    <property type="protein sequence ID" value="ALG09214.1"/>
    <property type="molecule type" value="Genomic_DNA"/>
</dbReference>
<feature type="transmembrane region" description="Helical" evidence="8">
    <location>
        <begin position="127"/>
        <end position="148"/>
    </location>
</feature>
<evidence type="ECO:0000256" key="3">
    <source>
        <dbReference type="ARBA" id="ARBA00022448"/>
    </source>
</evidence>
<evidence type="ECO:0000256" key="5">
    <source>
        <dbReference type="ARBA" id="ARBA00022692"/>
    </source>
</evidence>
<dbReference type="PANTHER" id="PTHR36838">
    <property type="entry name" value="AUXIN EFFLUX CARRIER FAMILY PROTEIN"/>
    <property type="match status" value="1"/>
</dbReference>
<feature type="transmembrane region" description="Helical" evidence="8">
    <location>
        <begin position="291"/>
        <end position="313"/>
    </location>
</feature>
<sequence length="316" mass="33761">MGVLEALGRLVPVVLAFGAGAVFARRKIIQAQESRVFTDFTFLFAIPCYLFGKIYSSDLRALFDWHAIGAYAVSATVACVLVGVTTRMLTSGGARAIALRIMAAVQVNTAYYAVPVFVMLFGDAAPIFPILLLQVCLLSTVVIAVMEFGGPDADSADNRGTSRRLSRAVWASLNTPLVLACNLAIIANLVSVRVPSVVLDGLSFVGDAAAPVALFALGLYLGGTGVTIRGTTRTELALIAFKCLAFPLMTYALCRYVFGVGQPWLAYLTLIAAMPAPQNLFIFAQRYDIDVDLSASVVVKSSAVTILLLPLWFQFA</sequence>
<accession>A0A0N9I066</accession>
<feature type="transmembrane region" description="Helical" evidence="8">
    <location>
        <begin position="169"/>
        <end position="190"/>
    </location>
</feature>
<evidence type="ECO:0000256" key="8">
    <source>
        <dbReference type="SAM" id="Phobius"/>
    </source>
</evidence>
<dbReference type="KEGG" id="kphy:AOZ06_21925"/>
<protein>
    <submittedName>
        <fullName evidence="9">Transporter</fullName>
    </submittedName>
</protein>
<feature type="transmembrane region" description="Helical" evidence="8">
    <location>
        <begin position="68"/>
        <end position="89"/>
    </location>
</feature>
<evidence type="ECO:0000313" key="10">
    <source>
        <dbReference type="Proteomes" id="UP000063699"/>
    </source>
</evidence>
<feature type="transmembrane region" description="Helical" evidence="8">
    <location>
        <begin position="101"/>
        <end position="121"/>
    </location>
</feature>
<evidence type="ECO:0000256" key="2">
    <source>
        <dbReference type="ARBA" id="ARBA00010145"/>
    </source>
</evidence>
<dbReference type="RefSeq" id="WP_054291118.1">
    <property type="nucleotide sequence ID" value="NZ_CP012752.1"/>
</dbReference>
<comment type="subcellular location">
    <subcellularLocation>
        <location evidence="1">Cell membrane</location>
        <topology evidence="1">Multi-pass membrane protein</topology>
    </subcellularLocation>
</comment>
<evidence type="ECO:0000256" key="4">
    <source>
        <dbReference type="ARBA" id="ARBA00022475"/>
    </source>
</evidence>
<dbReference type="STRING" id="860235.AOZ06_21925"/>
<proteinExistence type="inferred from homology"/>
<keyword evidence="10" id="KW-1185">Reference proteome</keyword>
<keyword evidence="6 8" id="KW-1133">Transmembrane helix</keyword>
<feature type="transmembrane region" description="Helical" evidence="8">
    <location>
        <begin position="236"/>
        <end position="258"/>
    </location>
</feature>
<feature type="transmembrane region" description="Helical" evidence="8">
    <location>
        <begin position="264"/>
        <end position="284"/>
    </location>
</feature>
<dbReference type="Gene3D" id="1.20.1530.20">
    <property type="match status" value="1"/>
</dbReference>
<feature type="transmembrane region" description="Helical" evidence="8">
    <location>
        <begin position="6"/>
        <end position="24"/>
    </location>
</feature>
<dbReference type="AlphaFoldDB" id="A0A0N9I066"/>
<keyword evidence="7 8" id="KW-0472">Membrane</keyword>
<dbReference type="Pfam" id="PF03547">
    <property type="entry name" value="Mem_trans"/>
    <property type="match status" value="1"/>
</dbReference>